<dbReference type="GO" id="GO:0004622">
    <property type="term" value="F:phosphatidylcholine lysophospholipase activity"/>
    <property type="evidence" value="ECO:0007669"/>
    <property type="project" value="TreeGrafter"/>
</dbReference>
<dbReference type="InterPro" id="IPR028994">
    <property type="entry name" value="Integrin_alpha_N"/>
</dbReference>
<evidence type="ECO:0000313" key="6">
    <source>
        <dbReference type="Proteomes" id="UP000324241"/>
    </source>
</evidence>
<dbReference type="InterPro" id="IPR051532">
    <property type="entry name" value="Ester_Hydrolysis_Enzymes"/>
</dbReference>
<feature type="chain" id="PRO_5024388475" description="SGNH hydrolase-type esterase domain-containing protein" evidence="3">
    <location>
        <begin position="20"/>
        <end position="905"/>
    </location>
</feature>
<accession>A0A5M9MAY3</accession>
<name>A0A5M9MAY3_9EURO</name>
<reference evidence="5 6" key="1">
    <citation type="submission" date="2019-08" db="EMBL/GenBank/DDBJ databases">
        <title>The genome sequence of a newly discovered highly antifungal drug resistant Aspergillus species, Aspergillus tanneri NIH 1004.</title>
        <authorList>
            <person name="Mounaud S."/>
            <person name="Singh I."/>
            <person name="Joardar V."/>
            <person name="Pakala S."/>
            <person name="Pakala S."/>
            <person name="Venepally P."/>
            <person name="Chung J.K."/>
            <person name="Losada L."/>
            <person name="Nierman W.C."/>
        </authorList>
    </citation>
    <scope>NUCLEOTIDE SEQUENCE [LARGE SCALE GENOMIC DNA]</scope>
    <source>
        <strain evidence="5 6">NIH1004</strain>
    </source>
</reference>
<proteinExistence type="predicted"/>
<dbReference type="Pfam" id="PF13517">
    <property type="entry name" value="FG-GAP_3"/>
    <property type="match status" value="2"/>
</dbReference>
<dbReference type="PANTHER" id="PTHR30383:SF31">
    <property type="entry name" value="SGNH HYDROLASE-TYPE ESTERASE DOMAIN-CONTAINING PROTEIN-RELATED"/>
    <property type="match status" value="1"/>
</dbReference>
<dbReference type="AlphaFoldDB" id="A0A5M9MAY3"/>
<comment type="caution">
    <text evidence="5">The sequence shown here is derived from an EMBL/GenBank/DDBJ whole genome shotgun (WGS) entry which is preliminary data.</text>
</comment>
<dbReference type="CDD" id="cd01833">
    <property type="entry name" value="XynB_like"/>
    <property type="match status" value="1"/>
</dbReference>
<dbReference type="OrthoDB" id="6123at2759"/>
<dbReference type="InterPro" id="IPR013830">
    <property type="entry name" value="SGNH_hydro"/>
</dbReference>
<dbReference type="RefSeq" id="XP_033422188.1">
    <property type="nucleotide sequence ID" value="XM_033574170.1"/>
</dbReference>
<evidence type="ECO:0000256" key="2">
    <source>
        <dbReference type="SAM" id="MobiDB-lite"/>
    </source>
</evidence>
<keyword evidence="1 3" id="KW-0732">Signal</keyword>
<organism evidence="5 6">
    <name type="scientific">Aspergillus tanneri</name>
    <dbReference type="NCBI Taxonomy" id="1220188"/>
    <lineage>
        <taxon>Eukaryota</taxon>
        <taxon>Fungi</taxon>
        <taxon>Dikarya</taxon>
        <taxon>Ascomycota</taxon>
        <taxon>Pezizomycotina</taxon>
        <taxon>Eurotiomycetes</taxon>
        <taxon>Eurotiomycetidae</taxon>
        <taxon>Eurotiales</taxon>
        <taxon>Aspergillaceae</taxon>
        <taxon>Aspergillus</taxon>
        <taxon>Aspergillus subgen. Circumdati</taxon>
    </lineage>
</organism>
<evidence type="ECO:0000256" key="1">
    <source>
        <dbReference type="ARBA" id="ARBA00022729"/>
    </source>
</evidence>
<dbReference type="Gene3D" id="2.130.10.130">
    <property type="entry name" value="Integrin alpha, N-terminal"/>
    <property type="match status" value="1"/>
</dbReference>
<dbReference type="InterPro" id="IPR036514">
    <property type="entry name" value="SGNH_hydro_sf"/>
</dbReference>
<dbReference type="SUPFAM" id="SSF52266">
    <property type="entry name" value="SGNH hydrolase"/>
    <property type="match status" value="1"/>
</dbReference>
<dbReference type="GeneID" id="54332281"/>
<dbReference type="Gene3D" id="3.40.50.1110">
    <property type="entry name" value="SGNH hydrolase"/>
    <property type="match status" value="1"/>
</dbReference>
<evidence type="ECO:0000259" key="4">
    <source>
        <dbReference type="Pfam" id="PF13472"/>
    </source>
</evidence>
<gene>
    <name evidence="5" type="ORF">ATNIH1004_009579</name>
</gene>
<dbReference type="SUPFAM" id="SSF69318">
    <property type="entry name" value="Integrin alpha N-terminal domain"/>
    <property type="match status" value="2"/>
</dbReference>
<feature type="signal peptide" evidence="3">
    <location>
        <begin position="1"/>
        <end position="19"/>
    </location>
</feature>
<protein>
    <recommendedName>
        <fullName evidence="4">SGNH hydrolase-type esterase domain-containing protein</fullName>
    </recommendedName>
</protein>
<dbReference type="FunFam" id="3.40.50.1110:FF:000020">
    <property type="entry name" value="Esterase, putative (AFU_orthologue AFUA_1G03170)"/>
    <property type="match status" value="1"/>
</dbReference>
<dbReference type="PANTHER" id="PTHR30383">
    <property type="entry name" value="THIOESTERASE 1/PROTEASE 1/LYSOPHOSPHOLIPASE L1"/>
    <property type="match status" value="1"/>
</dbReference>
<dbReference type="Pfam" id="PF13472">
    <property type="entry name" value="Lipase_GDSL_2"/>
    <property type="match status" value="1"/>
</dbReference>
<evidence type="ECO:0000256" key="3">
    <source>
        <dbReference type="SAM" id="SignalP"/>
    </source>
</evidence>
<dbReference type="VEuPathDB" id="FungiDB:EYZ11_005768"/>
<feature type="domain" description="SGNH hydrolase-type esterase" evidence="4">
    <location>
        <begin position="59"/>
        <end position="250"/>
    </location>
</feature>
<evidence type="ECO:0000313" key="5">
    <source>
        <dbReference type="EMBL" id="KAA8642826.1"/>
    </source>
</evidence>
<feature type="region of interest" description="Disordered" evidence="2">
    <location>
        <begin position="884"/>
        <end position="905"/>
    </location>
</feature>
<sequence>MLLLANILHWFFLFLAVYGACIPLRGPLENGNSTINPEHNDLHVFSKRASRVNLRILPLGASITFGQNSATGNGYRKPLRDELRYQGWEVNMVGTKTQGTMVDNNVEAHGGDIIDQVKSAAQDSLPYRPNVVLINAGTNDCARNIDIDNAGGRMRSLIESVVNTEDMEKTLIVLSTLIPSQVSSTEANRPSVNRQYRELVSTMRGEGISIVLADMDPEAPSPGHGWLHYPEDYTTGDNPPDDTHPNDKGYSKMAYIWSQAIDEAADEELIAEPGPMAPVPCEKDYGDGVDAGGLTQRGSGLDDGIYYHDSQEKGTLLSLDSQGDDGDHFFFARLFRRERDDLLRWNKNDDAVVYHTWKNTGNEKGMFKRIGDVSVADNCKPAGVNFIDINADGLDDFVCIAPDGTAFASINKGDGTDSSPPSFHYLGKIKNPEGYPRDNVRLGDVDGDGRADYCVVQNNGDTYCWRNGWIKDVPEYWQPLGKQFTGNNMDIEGLRFEDINGDGRDDYLWVRDDGQITTWTNSRSCIKGKDGDGLNIVWRQGYHKGKTTGPTHDGMGSAHSGLRGRIHFARIYGEAQDFGLLGRQDYVFLEKAANRVNLRVWKNIGSGGTKIKADGNRYCNMLGHSNGMMDYVWILSKGKMTLYPNKGLNTVSDNGESFWGPSSTIFDPNAMSIARDVDRRDLHLMDWDGDGACDIVWTDPDNDNRVHLWRNRIKETGSFDWEYQANPAPDLYCPEQRGQGIFDTSVRFADITGNGRDDYLCVERDGRTWGWVHDDNHWEYIDQFKFSEGKDRANLHWADVDGDGRADMIHTDKFTGDGSVWYNRGRRDVGGSRFEWQSVGAKYKGAVAGSCIYFPELSGNGRADMHSITHALDNTARTLFNRCTPPDSTGDDGPITDPNLPEPSG</sequence>
<dbReference type="InterPro" id="IPR013517">
    <property type="entry name" value="FG-GAP"/>
</dbReference>
<dbReference type="EMBL" id="QUQM01000005">
    <property type="protein sequence ID" value="KAA8642826.1"/>
    <property type="molecule type" value="Genomic_DNA"/>
</dbReference>
<dbReference type="Proteomes" id="UP000324241">
    <property type="component" value="Unassembled WGS sequence"/>
</dbReference>